<dbReference type="AlphaFoldDB" id="M1MI10"/>
<evidence type="ECO:0000313" key="1">
    <source>
        <dbReference type="EMBL" id="AGF54536.1"/>
    </source>
</evidence>
<proteinExistence type="predicted"/>
<dbReference type="PATRIC" id="fig|931276.5.peg.712"/>
<name>M1MI10_9CLOT</name>
<keyword evidence="2" id="KW-1185">Reference proteome</keyword>
<sequence length="110" mass="12570">MEEYIKVYVKVDSNNVITQIDSSIFLFNVESWVKIDEGIGDKYSHAQGNYLDKPLIDMQGKFNYKLVDGKIVELTDEEKEKLFPTKPTQKTELEILKETVDALVLANLGV</sequence>
<dbReference type="OrthoDB" id="1864968at2"/>
<gene>
    <name evidence="1" type="ORF">Cspa_c07590</name>
</gene>
<dbReference type="KEGG" id="csr:Cspa_c07590"/>
<dbReference type="RefSeq" id="WP_015390862.1">
    <property type="nucleotide sequence ID" value="NC_020291.1"/>
</dbReference>
<dbReference type="EMBL" id="CP004121">
    <property type="protein sequence ID" value="AGF54536.1"/>
    <property type="molecule type" value="Genomic_DNA"/>
</dbReference>
<reference evidence="1 2" key="1">
    <citation type="submission" date="2013-02" db="EMBL/GenBank/DDBJ databases">
        <title>Genome sequence of Clostridium saccharoperbutylacetonicum N1-4(HMT).</title>
        <authorList>
            <person name="Poehlein A."/>
            <person name="Daniel R."/>
        </authorList>
    </citation>
    <scope>NUCLEOTIDE SEQUENCE [LARGE SCALE GENOMIC DNA]</scope>
    <source>
        <strain evidence="2">N1-4(HMT)</strain>
    </source>
</reference>
<dbReference type="eggNOG" id="ENOG502ZTRR">
    <property type="taxonomic scope" value="Bacteria"/>
</dbReference>
<accession>M1MI10</accession>
<organism evidence="1 2">
    <name type="scientific">Clostridium saccharoperbutylacetonicum N1-4(HMT)</name>
    <dbReference type="NCBI Taxonomy" id="931276"/>
    <lineage>
        <taxon>Bacteria</taxon>
        <taxon>Bacillati</taxon>
        <taxon>Bacillota</taxon>
        <taxon>Clostridia</taxon>
        <taxon>Eubacteriales</taxon>
        <taxon>Clostridiaceae</taxon>
        <taxon>Clostridium</taxon>
    </lineage>
</organism>
<dbReference type="Proteomes" id="UP000011728">
    <property type="component" value="Chromosome"/>
</dbReference>
<dbReference type="HOGENOM" id="CLU_2167113_0_0_9"/>
<evidence type="ECO:0000313" key="2">
    <source>
        <dbReference type="Proteomes" id="UP000011728"/>
    </source>
</evidence>
<protein>
    <submittedName>
        <fullName evidence="1">Uncharacterized protein</fullName>
    </submittedName>
</protein>